<proteinExistence type="predicted"/>
<accession>A0ABQ7VCJ1</accession>
<reference evidence="1 2" key="1">
    <citation type="journal article" date="2021" name="bioRxiv">
        <title>Chromosome-scale and haplotype-resolved genome assembly of a tetraploid potato cultivar.</title>
        <authorList>
            <person name="Sun H."/>
            <person name="Jiao W.-B."/>
            <person name="Krause K."/>
            <person name="Campoy J.A."/>
            <person name="Goel M."/>
            <person name="Folz-Donahue K."/>
            <person name="Kukat C."/>
            <person name="Huettel B."/>
            <person name="Schneeberger K."/>
        </authorList>
    </citation>
    <scope>NUCLEOTIDE SEQUENCE [LARGE SCALE GENOMIC DNA]</scope>
    <source>
        <strain evidence="1">SolTubOtavaFocal</strain>
        <tissue evidence="1">Leaves</tissue>
    </source>
</reference>
<keyword evidence="2" id="KW-1185">Reference proteome</keyword>
<dbReference type="EMBL" id="JAIVGD010000013">
    <property type="protein sequence ID" value="KAH0761808.1"/>
    <property type="molecule type" value="Genomic_DNA"/>
</dbReference>
<name>A0ABQ7VCJ1_SOLTU</name>
<comment type="caution">
    <text evidence="1">The sequence shown here is derived from an EMBL/GenBank/DDBJ whole genome shotgun (WGS) entry which is preliminary data.</text>
</comment>
<gene>
    <name evidence="1" type="ORF">KY290_017881</name>
</gene>
<sequence>MPISDTILLAGDFSAWKNSGSCPVDSFKKKNKFEVETTVYAAEIVLVASRKSIEELPCLGSAF</sequence>
<evidence type="ECO:0000313" key="2">
    <source>
        <dbReference type="Proteomes" id="UP000826656"/>
    </source>
</evidence>
<protein>
    <submittedName>
        <fullName evidence="1">Uncharacterized protein</fullName>
    </submittedName>
</protein>
<dbReference type="Proteomes" id="UP000826656">
    <property type="component" value="Unassembled WGS sequence"/>
</dbReference>
<evidence type="ECO:0000313" key="1">
    <source>
        <dbReference type="EMBL" id="KAH0761808.1"/>
    </source>
</evidence>
<organism evidence="1 2">
    <name type="scientific">Solanum tuberosum</name>
    <name type="common">Potato</name>
    <dbReference type="NCBI Taxonomy" id="4113"/>
    <lineage>
        <taxon>Eukaryota</taxon>
        <taxon>Viridiplantae</taxon>
        <taxon>Streptophyta</taxon>
        <taxon>Embryophyta</taxon>
        <taxon>Tracheophyta</taxon>
        <taxon>Spermatophyta</taxon>
        <taxon>Magnoliopsida</taxon>
        <taxon>eudicotyledons</taxon>
        <taxon>Gunneridae</taxon>
        <taxon>Pentapetalae</taxon>
        <taxon>asterids</taxon>
        <taxon>lamiids</taxon>
        <taxon>Solanales</taxon>
        <taxon>Solanaceae</taxon>
        <taxon>Solanoideae</taxon>
        <taxon>Solaneae</taxon>
        <taxon>Solanum</taxon>
    </lineage>
</organism>